<comment type="caution">
    <text evidence="2">The sequence shown here is derived from an EMBL/GenBank/DDBJ whole genome shotgun (WGS) entry which is preliminary data.</text>
</comment>
<dbReference type="RefSeq" id="WP_155587061.1">
    <property type="nucleotide sequence ID" value="NZ_WFKQ01000003.1"/>
</dbReference>
<feature type="transmembrane region" description="Helical" evidence="1">
    <location>
        <begin position="301"/>
        <end position="323"/>
    </location>
</feature>
<dbReference type="Proteomes" id="UP000442109">
    <property type="component" value="Unassembled WGS sequence"/>
</dbReference>
<organism evidence="2 3">
    <name type="scientific">Psychrobacter sanguinis</name>
    <dbReference type="NCBI Taxonomy" id="861445"/>
    <lineage>
        <taxon>Bacteria</taxon>
        <taxon>Pseudomonadati</taxon>
        <taxon>Pseudomonadota</taxon>
        <taxon>Gammaproteobacteria</taxon>
        <taxon>Moraxellales</taxon>
        <taxon>Moraxellaceae</taxon>
        <taxon>Psychrobacter</taxon>
    </lineage>
</organism>
<evidence type="ECO:0000256" key="1">
    <source>
        <dbReference type="SAM" id="Phobius"/>
    </source>
</evidence>
<proteinExistence type="predicted"/>
<dbReference type="PANTHER" id="PTHR41983">
    <property type="entry name" value="SHORT-CHAIN FATTY ACID TRANSPORTER-RELATED"/>
    <property type="match status" value="1"/>
</dbReference>
<evidence type="ECO:0000313" key="2">
    <source>
        <dbReference type="EMBL" id="MUG32240.1"/>
    </source>
</evidence>
<feature type="transmembrane region" description="Helical" evidence="1">
    <location>
        <begin position="343"/>
        <end position="362"/>
    </location>
</feature>
<reference evidence="2 3" key="1">
    <citation type="journal article" date="2019" name="PLoS ONE">
        <title>Pup mortality in New Zealand sea lions (Phocarctos hookeri) at Enderby Island, Auckland Islands, 2013-18.</title>
        <authorList>
            <person name="Michael S.A."/>
            <person name="Hayman D.T.S."/>
            <person name="Gray R."/>
            <person name="Zhang J."/>
            <person name="Rogers L."/>
            <person name="Roe W.D."/>
        </authorList>
    </citation>
    <scope>NUCLEOTIDE SEQUENCE [LARGE SCALE GENOMIC DNA]</scope>
    <source>
        <strain evidence="2 3">SM868</strain>
    </source>
</reference>
<feature type="transmembrane region" description="Helical" evidence="1">
    <location>
        <begin position="187"/>
        <end position="206"/>
    </location>
</feature>
<protein>
    <submittedName>
        <fullName evidence="2">Short-chain fatty acid transporter</fullName>
    </submittedName>
</protein>
<keyword evidence="1" id="KW-0472">Membrane</keyword>
<keyword evidence="1" id="KW-0812">Transmembrane</keyword>
<dbReference type="PANTHER" id="PTHR41983:SF2">
    <property type="entry name" value="SHORT-CHAIN FATTY ACID TRANSPORTER-RELATED"/>
    <property type="match status" value="1"/>
</dbReference>
<feature type="transmembrane region" description="Helical" evidence="1">
    <location>
        <begin position="269"/>
        <end position="289"/>
    </location>
</feature>
<dbReference type="Pfam" id="PF02667">
    <property type="entry name" value="SCFA_trans"/>
    <property type="match status" value="1"/>
</dbReference>
<keyword evidence="1" id="KW-1133">Transmembrane helix</keyword>
<feature type="transmembrane region" description="Helical" evidence="1">
    <location>
        <begin position="245"/>
        <end position="263"/>
    </location>
</feature>
<dbReference type="AlphaFoldDB" id="A0A844M0P4"/>
<feature type="transmembrane region" description="Helical" evidence="1">
    <location>
        <begin position="423"/>
        <end position="445"/>
    </location>
</feature>
<feature type="transmembrane region" description="Helical" evidence="1">
    <location>
        <begin position="95"/>
        <end position="124"/>
    </location>
</feature>
<feature type="transmembrane region" description="Helical" evidence="1">
    <location>
        <begin position="20"/>
        <end position="40"/>
    </location>
</feature>
<feature type="transmembrane region" description="Helical" evidence="1">
    <location>
        <begin position="136"/>
        <end position="154"/>
    </location>
</feature>
<name>A0A844M0P4_9GAMM</name>
<evidence type="ECO:0000313" key="3">
    <source>
        <dbReference type="Proteomes" id="UP000442109"/>
    </source>
</evidence>
<accession>A0A844M0P4</accession>
<dbReference type="GO" id="GO:0005886">
    <property type="term" value="C:plasma membrane"/>
    <property type="evidence" value="ECO:0007669"/>
    <property type="project" value="TreeGrafter"/>
</dbReference>
<feature type="transmembrane region" description="Helical" evidence="1">
    <location>
        <begin position="374"/>
        <end position="396"/>
    </location>
</feature>
<dbReference type="OrthoDB" id="9342495at2"/>
<feature type="transmembrane region" description="Helical" evidence="1">
    <location>
        <begin position="52"/>
        <end position="75"/>
    </location>
</feature>
<sequence length="446" mass="47098">MFQMLTNASVQLVNRYLPSPFVFSIVLTLIAFLGGVLLTGQDVLTMAGHWGGGLWSLHSFAMQMALVLVTGYAFANAPIIQRFLDSLASKVTSPTTAIVISTLVGLAGSWINWGFGLVVGAIFAKSLARKVPNVDYPLLVAAAYSGFVIWHGGFSGSIPLTLSTGGDNLQTLSGGVLTEAIPLSQTIFASYNLIILAALIVVLPIVNRMMHPKNPTTVDPALIKIEAYVAPETNTPAQKLDDSRVVAIILLLLALMYYINYFSTNGFNLGLDIVIGLFLFIGLMAHGTLERYYRAVKSGIGGIAGIVLLFPFYGGIMGIMTGANADGVSISSEVTEFFVNNATADSFPVFAFLSAGLVNIFVPSGGGQFAVQGPVMMPAGLALNVSPSVTAMAIAWGDAWTNMIQPFWALPLLGIAGLDARAIMGYCLIILAVSGAIITGGFWLLV</sequence>
<keyword evidence="3" id="KW-1185">Reference proteome</keyword>
<dbReference type="EMBL" id="WFKQ01000003">
    <property type="protein sequence ID" value="MUG32240.1"/>
    <property type="molecule type" value="Genomic_DNA"/>
</dbReference>
<dbReference type="InterPro" id="IPR006160">
    <property type="entry name" value="SCFA_transpt_AtoE"/>
</dbReference>
<gene>
    <name evidence="2" type="ORF">GB996_05475</name>
</gene>